<gene>
    <name evidence="4" type="primary">kch</name>
    <name evidence="4" type="ORF">NCTC10717_02041</name>
</gene>
<keyword evidence="4" id="KW-0406">Ion transport</keyword>
<dbReference type="GO" id="GO:0034220">
    <property type="term" value="P:monoatomic ion transmembrane transport"/>
    <property type="evidence" value="ECO:0007669"/>
    <property type="project" value="UniProtKB-KW"/>
</dbReference>
<dbReference type="Pfam" id="PF07885">
    <property type="entry name" value="Ion_trans_2"/>
    <property type="match status" value="1"/>
</dbReference>
<dbReference type="InterPro" id="IPR050721">
    <property type="entry name" value="Trk_Ktr_HKT_K-transport"/>
</dbReference>
<proteinExistence type="predicted"/>
<dbReference type="PROSITE" id="PS51201">
    <property type="entry name" value="RCK_N"/>
    <property type="match status" value="2"/>
</dbReference>
<protein>
    <submittedName>
        <fullName evidence="4">Voltage-gated potassium channel Kch</fullName>
    </submittedName>
</protein>
<dbReference type="Gene3D" id="3.40.50.720">
    <property type="entry name" value="NAD(P)-binding Rossmann-like Domain"/>
    <property type="match status" value="2"/>
</dbReference>
<keyword evidence="2" id="KW-1133">Transmembrane helix</keyword>
<name>A0A380N0I1_9GAMM</name>
<keyword evidence="2" id="KW-0472">Membrane</keyword>
<dbReference type="OrthoDB" id="9781411at2"/>
<dbReference type="PANTHER" id="PTHR43833">
    <property type="entry name" value="POTASSIUM CHANNEL PROTEIN 2-RELATED-RELATED"/>
    <property type="match status" value="1"/>
</dbReference>
<dbReference type="AlphaFoldDB" id="A0A380N0I1"/>
<dbReference type="GO" id="GO:0005886">
    <property type="term" value="C:plasma membrane"/>
    <property type="evidence" value="ECO:0007669"/>
    <property type="project" value="UniProtKB-SubCell"/>
</dbReference>
<accession>A0A380N0I1</accession>
<evidence type="ECO:0000313" key="5">
    <source>
        <dbReference type="Proteomes" id="UP000254575"/>
    </source>
</evidence>
<keyword evidence="4" id="KW-0813">Transport</keyword>
<evidence type="ECO:0000256" key="1">
    <source>
        <dbReference type="ARBA" id="ARBA00004651"/>
    </source>
</evidence>
<dbReference type="SUPFAM" id="SSF81324">
    <property type="entry name" value="Voltage-gated potassium channels"/>
    <property type="match status" value="1"/>
</dbReference>
<feature type="domain" description="RCK N-terminal" evidence="3">
    <location>
        <begin position="123"/>
        <end position="248"/>
    </location>
</feature>
<keyword evidence="2" id="KW-0812">Transmembrane</keyword>
<sequence length="567" mass="64179">MNEVIYLFLQRMRRPILVLLLSYAVAVLGMALMPMVDENGEMNRLSIFQAFYWVSYTATTIGYGEVPVAFSQWQRIWAAFSIYYTVPAWLYAAGKIIALLGDQTFQDALRENRFAQRVSKLHSRFVIICGFGEAGKRLVHRLQAQNYVCVVVDIDADRINRMALDPALHNVLALKGNAADVELLTRAGIRSPYCRAVLAITDNEEVNIKVALSARLLSSDRNRFKIICRTMSRQASANAHSFDTDFVINTSQVFANRLTVGLRRPSIANLLSRLNGTPNNVYEAPPRPPTGTWIICGYGALGRTLVRFLEYEGIDTVVINREAQGSLLKTQIKGKGTEAVTLREARIDRAQAIVAGLENDPDNLSIAMTAKQMQPSLFVVGRQNESSNARLFEMAGFDQVMEEADLLVSEIFPYLARPMLSRFIRLVRHQSEEWGRYLMQRIDDIAGDHNPNQYLLRITEKHAPTVIEHLKSGHLLRMQSLWTLANDSKTLNQALPLLLLREGKEILLPKTATNLQVGDQVLLLYHQSEVATRISRNCFDSGALYWTLHNREKVNSYLLNYLLKKFE</sequence>
<feature type="transmembrane region" description="Helical" evidence="2">
    <location>
        <begin position="16"/>
        <end position="35"/>
    </location>
</feature>
<dbReference type="InterPro" id="IPR003148">
    <property type="entry name" value="RCK_N"/>
</dbReference>
<dbReference type="InterPro" id="IPR036291">
    <property type="entry name" value="NAD(P)-bd_dom_sf"/>
</dbReference>
<reference evidence="4 5" key="1">
    <citation type="submission" date="2018-06" db="EMBL/GenBank/DDBJ databases">
        <authorList>
            <consortium name="Pathogen Informatics"/>
            <person name="Doyle S."/>
        </authorList>
    </citation>
    <scope>NUCLEOTIDE SEQUENCE [LARGE SCALE GENOMIC DNA]</scope>
    <source>
        <strain evidence="4 5">NCTC10717</strain>
    </source>
</reference>
<comment type="subcellular location">
    <subcellularLocation>
        <location evidence="1">Cell membrane</location>
        <topology evidence="1">Multi-pass membrane protein</topology>
    </subcellularLocation>
</comment>
<keyword evidence="5" id="KW-1185">Reference proteome</keyword>
<dbReference type="EMBL" id="UHIA01000004">
    <property type="protein sequence ID" value="SUO98299.1"/>
    <property type="molecule type" value="Genomic_DNA"/>
</dbReference>
<feature type="domain" description="RCK N-terminal" evidence="3">
    <location>
        <begin position="290"/>
        <end position="401"/>
    </location>
</feature>
<feature type="transmembrane region" description="Helical" evidence="2">
    <location>
        <begin position="47"/>
        <end position="64"/>
    </location>
</feature>
<dbReference type="PANTHER" id="PTHR43833:SF9">
    <property type="entry name" value="POTASSIUM CHANNEL PROTEIN YUGO-RELATED"/>
    <property type="match status" value="1"/>
</dbReference>
<dbReference type="InterPro" id="IPR013099">
    <property type="entry name" value="K_chnl_dom"/>
</dbReference>
<dbReference type="Proteomes" id="UP000254575">
    <property type="component" value="Unassembled WGS sequence"/>
</dbReference>
<evidence type="ECO:0000313" key="4">
    <source>
        <dbReference type="EMBL" id="SUO98299.1"/>
    </source>
</evidence>
<evidence type="ECO:0000259" key="3">
    <source>
        <dbReference type="PROSITE" id="PS51201"/>
    </source>
</evidence>
<dbReference type="GO" id="GO:0006813">
    <property type="term" value="P:potassium ion transport"/>
    <property type="evidence" value="ECO:0007669"/>
    <property type="project" value="InterPro"/>
</dbReference>
<dbReference type="Gene3D" id="1.10.287.70">
    <property type="match status" value="1"/>
</dbReference>
<evidence type="ECO:0000256" key="2">
    <source>
        <dbReference type="SAM" id="Phobius"/>
    </source>
</evidence>
<dbReference type="Pfam" id="PF02254">
    <property type="entry name" value="TrkA_N"/>
    <property type="match status" value="2"/>
</dbReference>
<keyword evidence="4" id="KW-0407">Ion channel</keyword>
<organism evidence="4 5">
    <name type="scientific">Suttonella indologenes</name>
    <dbReference type="NCBI Taxonomy" id="13276"/>
    <lineage>
        <taxon>Bacteria</taxon>
        <taxon>Pseudomonadati</taxon>
        <taxon>Pseudomonadota</taxon>
        <taxon>Gammaproteobacteria</taxon>
        <taxon>Cardiobacteriales</taxon>
        <taxon>Cardiobacteriaceae</taxon>
        <taxon>Suttonella</taxon>
    </lineage>
</organism>
<feature type="transmembrane region" description="Helical" evidence="2">
    <location>
        <begin position="76"/>
        <end position="100"/>
    </location>
</feature>
<dbReference type="SUPFAM" id="SSF51735">
    <property type="entry name" value="NAD(P)-binding Rossmann-fold domains"/>
    <property type="match status" value="2"/>
</dbReference>